<keyword evidence="1" id="KW-0732">Signal</keyword>
<evidence type="ECO:0000313" key="3">
    <source>
        <dbReference type="EMBL" id="NVK82522.1"/>
    </source>
</evidence>
<evidence type="ECO:0000259" key="2">
    <source>
        <dbReference type="Pfam" id="PF10646"/>
    </source>
</evidence>
<dbReference type="PROSITE" id="PS51257">
    <property type="entry name" value="PROKAR_LIPOPROTEIN"/>
    <property type="match status" value="1"/>
</dbReference>
<feature type="signal peptide" evidence="1">
    <location>
        <begin position="1"/>
        <end position="21"/>
    </location>
</feature>
<evidence type="ECO:0000256" key="1">
    <source>
        <dbReference type="SAM" id="SignalP"/>
    </source>
</evidence>
<comment type="caution">
    <text evidence="3">The sequence shown here is derived from an EMBL/GenBank/DDBJ whole genome shotgun (WGS) entry which is preliminary data.</text>
</comment>
<sequence length="183" mass="19139">MRARRAMTVSAGSAALLGVLAGCGIEPTDVVEVGLPATGVKRPGTRVEDAILYFASQPGGVLPLHRPAGGEVTAEEAVQLLMKGPNDAERMRGLYSELPRDVRVVAIATEQGKVRIRLSGDAGRLSPVARQQVVCTAVHNAVPGDLPPEEVTVDLSGTSGKPMPDQTCRVKDIFTPPVSTPTP</sequence>
<protein>
    <submittedName>
        <fullName evidence="3">GerMN domain-containing protein</fullName>
    </submittedName>
</protein>
<dbReference type="InterPro" id="IPR019606">
    <property type="entry name" value="GerMN"/>
</dbReference>
<evidence type="ECO:0000313" key="4">
    <source>
        <dbReference type="Proteomes" id="UP000587462"/>
    </source>
</evidence>
<accession>A0A7Y7BBE7</accession>
<name>A0A7Y7BBE7_STRMO</name>
<gene>
    <name evidence="3" type="ORF">HG542_33505</name>
</gene>
<dbReference type="EMBL" id="JABBXF010000150">
    <property type="protein sequence ID" value="NVK82522.1"/>
    <property type="molecule type" value="Genomic_DNA"/>
</dbReference>
<feature type="chain" id="PRO_5030748787" evidence="1">
    <location>
        <begin position="22"/>
        <end position="183"/>
    </location>
</feature>
<dbReference type="RefSeq" id="WP_171088158.1">
    <property type="nucleotide sequence ID" value="NZ_BNBU01000003.1"/>
</dbReference>
<dbReference type="AlphaFoldDB" id="A0A7Y7BBE7"/>
<dbReference type="Proteomes" id="UP000587462">
    <property type="component" value="Unassembled WGS sequence"/>
</dbReference>
<dbReference type="Pfam" id="PF10646">
    <property type="entry name" value="Germane"/>
    <property type="match status" value="1"/>
</dbReference>
<proteinExistence type="predicted"/>
<keyword evidence="4" id="KW-1185">Reference proteome</keyword>
<organism evidence="3 4">
    <name type="scientific">Streptomyces morookaense</name>
    <name type="common">Streptoverticillium morookaense</name>
    <dbReference type="NCBI Taxonomy" id="1970"/>
    <lineage>
        <taxon>Bacteria</taxon>
        <taxon>Bacillati</taxon>
        <taxon>Actinomycetota</taxon>
        <taxon>Actinomycetes</taxon>
        <taxon>Kitasatosporales</taxon>
        <taxon>Streptomycetaceae</taxon>
        <taxon>Streptomyces</taxon>
    </lineage>
</organism>
<feature type="domain" description="GerMN" evidence="2">
    <location>
        <begin position="52"/>
        <end position="137"/>
    </location>
</feature>
<reference evidence="3 4" key="1">
    <citation type="submission" date="2020-04" db="EMBL/GenBank/DDBJ databases">
        <title>Draft Genome Sequence of Streptomyces morookaense DSM 40503, an 8-azaguanine-producing strain.</title>
        <authorList>
            <person name="Qi J."/>
            <person name="Gao J.-M."/>
        </authorList>
    </citation>
    <scope>NUCLEOTIDE SEQUENCE [LARGE SCALE GENOMIC DNA]</scope>
    <source>
        <strain evidence="3 4">DSM 40503</strain>
    </source>
</reference>